<dbReference type="EMBL" id="JAIWQS010000009">
    <property type="protein sequence ID" value="KAJ8754219.1"/>
    <property type="molecule type" value="Genomic_DNA"/>
</dbReference>
<organism evidence="2 3">
    <name type="scientific">Erythroxylum novogranatense</name>
    <dbReference type="NCBI Taxonomy" id="1862640"/>
    <lineage>
        <taxon>Eukaryota</taxon>
        <taxon>Viridiplantae</taxon>
        <taxon>Streptophyta</taxon>
        <taxon>Embryophyta</taxon>
        <taxon>Tracheophyta</taxon>
        <taxon>Spermatophyta</taxon>
        <taxon>Magnoliopsida</taxon>
        <taxon>eudicotyledons</taxon>
        <taxon>Gunneridae</taxon>
        <taxon>Pentapetalae</taxon>
        <taxon>rosids</taxon>
        <taxon>fabids</taxon>
        <taxon>Malpighiales</taxon>
        <taxon>Erythroxylaceae</taxon>
        <taxon>Erythroxylum</taxon>
    </lineage>
</organism>
<reference evidence="2 3" key="1">
    <citation type="submission" date="2021-09" db="EMBL/GenBank/DDBJ databases">
        <title>Genomic insights and catalytic innovation underlie evolution of tropane alkaloids biosynthesis.</title>
        <authorList>
            <person name="Wang Y.-J."/>
            <person name="Tian T."/>
            <person name="Huang J.-P."/>
            <person name="Huang S.-X."/>
        </authorList>
    </citation>
    <scope>NUCLEOTIDE SEQUENCE [LARGE SCALE GENOMIC DNA]</scope>
    <source>
        <strain evidence="2">KIB-2018</strain>
        <tissue evidence="2">Leaf</tissue>
    </source>
</reference>
<name>A0AAV8SQE7_9ROSI</name>
<dbReference type="Proteomes" id="UP001159364">
    <property type="component" value="Linkage Group LG09"/>
</dbReference>
<feature type="compositionally biased region" description="Basic residues" evidence="1">
    <location>
        <begin position="1"/>
        <end position="11"/>
    </location>
</feature>
<evidence type="ECO:0000313" key="2">
    <source>
        <dbReference type="EMBL" id="KAJ8754219.1"/>
    </source>
</evidence>
<comment type="caution">
    <text evidence="2">The sequence shown here is derived from an EMBL/GenBank/DDBJ whole genome shotgun (WGS) entry which is preliminary data.</text>
</comment>
<evidence type="ECO:0000313" key="3">
    <source>
        <dbReference type="Proteomes" id="UP001159364"/>
    </source>
</evidence>
<evidence type="ECO:0000256" key="1">
    <source>
        <dbReference type="SAM" id="MobiDB-lite"/>
    </source>
</evidence>
<dbReference type="AlphaFoldDB" id="A0AAV8SQE7"/>
<protein>
    <submittedName>
        <fullName evidence="2">Uncharacterized protein</fullName>
    </submittedName>
</protein>
<accession>A0AAV8SQE7</accession>
<gene>
    <name evidence="2" type="ORF">K2173_002119</name>
</gene>
<sequence length="84" mass="9368">MHHKRNARRSWAKNAGTNARPAQRERKVSSMGVDHLVLNSEFEKLAQAFVGGATASSPSLPLITLVIQNYRCIRARCLEFCKDG</sequence>
<keyword evidence="3" id="KW-1185">Reference proteome</keyword>
<feature type="region of interest" description="Disordered" evidence="1">
    <location>
        <begin position="1"/>
        <end position="28"/>
    </location>
</feature>
<proteinExistence type="predicted"/>